<name>A0ABQ3I496_9BACT</name>
<keyword evidence="5" id="KW-1185">Reference proteome</keyword>
<feature type="domain" description="Leucine-binding protein" evidence="3">
    <location>
        <begin position="5"/>
        <end position="248"/>
    </location>
</feature>
<reference evidence="5" key="1">
    <citation type="journal article" date="2019" name="Int. J. Syst. Evol. Microbiol.">
        <title>The Global Catalogue of Microorganisms (GCM) 10K type strain sequencing project: providing services to taxonomists for standard genome sequencing and annotation.</title>
        <authorList>
            <consortium name="The Broad Institute Genomics Platform"/>
            <consortium name="The Broad Institute Genome Sequencing Center for Infectious Disease"/>
            <person name="Wu L."/>
            <person name="Ma J."/>
        </authorList>
    </citation>
    <scope>NUCLEOTIDE SEQUENCE [LARGE SCALE GENOMIC DNA]</scope>
    <source>
        <strain evidence="5">CGMCC 1.15111</strain>
    </source>
</reference>
<gene>
    <name evidence="4" type="ORF">GCM10011340_14060</name>
</gene>
<accession>A0ABQ3I496</accession>
<protein>
    <recommendedName>
        <fullName evidence="3">Leucine-binding protein domain-containing protein</fullName>
    </recommendedName>
</protein>
<dbReference type="Pfam" id="PF13458">
    <property type="entry name" value="Peripla_BP_6"/>
    <property type="match status" value="1"/>
</dbReference>
<dbReference type="Gene3D" id="3.40.50.2300">
    <property type="match status" value="2"/>
</dbReference>
<dbReference type="InterPro" id="IPR028082">
    <property type="entry name" value="Peripla_BP_I"/>
</dbReference>
<keyword evidence="2" id="KW-0732">Signal</keyword>
<organism evidence="4 5">
    <name type="scientific">Roseivirga thermotolerans</name>
    <dbReference type="NCBI Taxonomy" id="1758176"/>
    <lineage>
        <taxon>Bacteria</taxon>
        <taxon>Pseudomonadati</taxon>
        <taxon>Bacteroidota</taxon>
        <taxon>Cytophagia</taxon>
        <taxon>Cytophagales</taxon>
        <taxon>Roseivirgaceae</taxon>
        <taxon>Roseivirga</taxon>
    </lineage>
</organism>
<evidence type="ECO:0000256" key="1">
    <source>
        <dbReference type="ARBA" id="ARBA00010062"/>
    </source>
</evidence>
<evidence type="ECO:0000313" key="5">
    <source>
        <dbReference type="Proteomes" id="UP000658258"/>
    </source>
</evidence>
<evidence type="ECO:0000256" key="2">
    <source>
        <dbReference type="ARBA" id="ARBA00022729"/>
    </source>
</evidence>
<comment type="similarity">
    <text evidence="1">Belongs to the leucine-binding protein family.</text>
</comment>
<dbReference type="RefSeq" id="WP_189629526.1">
    <property type="nucleotide sequence ID" value="NZ_BNAG01000002.1"/>
</dbReference>
<proteinExistence type="inferred from homology"/>
<evidence type="ECO:0000259" key="3">
    <source>
        <dbReference type="Pfam" id="PF13458"/>
    </source>
</evidence>
<sequence length="364" mass="40206">MTDFTLGVLLPSSSILPMAKRFKSGLKRAAKEVGIEQMELEFIGNGNPRLVEEVMRKMTEFHEVDAITGIVSNQTLAFCSKVFESAGVPIVVNNLGGHLPELKDLPNNVFINSDHIWQQMWSLGYWGTEKFGSKGMLVGGVYDMAYNFTKAMDLGMKKANPDSKWSFAVTRLPQGVDNLSDPSVVLDYIEKDSPDFLIAAFCGEEARLFMEGFINRKLHQKVPLLGLPYLLRDLSFEPEEAFKVYSTTLTMGASQPQEVNWFNGDVFEALGYESGVLLGASRDGGGVLQLSGIEINSSRGSFVPSKALRGEESVIHLVEHLYKGKVASTQSTLGRQLRTAALHELNIPHSNMVDSGWFNPYLGL</sequence>
<dbReference type="InterPro" id="IPR028081">
    <property type="entry name" value="Leu-bd"/>
</dbReference>
<comment type="caution">
    <text evidence="4">The sequence shown here is derived from an EMBL/GenBank/DDBJ whole genome shotgun (WGS) entry which is preliminary data.</text>
</comment>
<dbReference type="Proteomes" id="UP000658258">
    <property type="component" value="Unassembled WGS sequence"/>
</dbReference>
<dbReference type="SUPFAM" id="SSF53822">
    <property type="entry name" value="Periplasmic binding protein-like I"/>
    <property type="match status" value="1"/>
</dbReference>
<dbReference type="EMBL" id="BNAG01000002">
    <property type="protein sequence ID" value="GHE60405.1"/>
    <property type="molecule type" value="Genomic_DNA"/>
</dbReference>
<evidence type="ECO:0000313" key="4">
    <source>
        <dbReference type="EMBL" id="GHE60405.1"/>
    </source>
</evidence>